<reference evidence="1" key="1">
    <citation type="journal article" date="2020" name="Phytopathology">
        <title>Genome Sequence Resources of Colletotrichum truncatum, C. plurivorum, C. musicola, and C. sojae: Four Species Pathogenic to Soybean (Glycine max).</title>
        <authorList>
            <person name="Rogerio F."/>
            <person name="Boufleur T.R."/>
            <person name="Ciampi-Guillardi M."/>
            <person name="Sukno S.A."/>
            <person name="Thon M.R."/>
            <person name="Massola Junior N.S."/>
            <person name="Baroncelli R."/>
        </authorList>
    </citation>
    <scope>NUCLEOTIDE SEQUENCE</scope>
    <source>
        <strain evidence="1">LFN00145</strain>
    </source>
</reference>
<protein>
    <submittedName>
        <fullName evidence="1">Uncharacterized protein</fullName>
    </submittedName>
</protein>
<dbReference type="EMBL" id="WIGO01000022">
    <property type="protein sequence ID" value="KAF6837930.1"/>
    <property type="molecule type" value="Genomic_DNA"/>
</dbReference>
<evidence type="ECO:0000313" key="2">
    <source>
        <dbReference type="Proteomes" id="UP000654918"/>
    </source>
</evidence>
<dbReference type="Proteomes" id="UP000654918">
    <property type="component" value="Unassembled WGS sequence"/>
</dbReference>
<keyword evidence="2" id="KW-1185">Reference proteome</keyword>
<dbReference type="AlphaFoldDB" id="A0A8H6KV89"/>
<evidence type="ECO:0000313" key="1">
    <source>
        <dbReference type="EMBL" id="KAF6837930.1"/>
    </source>
</evidence>
<organism evidence="1 2">
    <name type="scientific">Colletotrichum plurivorum</name>
    <dbReference type="NCBI Taxonomy" id="2175906"/>
    <lineage>
        <taxon>Eukaryota</taxon>
        <taxon>Fungi</taxon>
        <taxon>Dikarya</taxon>
        <taxon>Ascomycota</taxon>
        <taxon>Pezizomycotina</taxon>
        <taxon>Sordariomycetes</taxon>
        <taxon>Hypocreomycetidae</taxon>
        <taxon>Glomerellales</taxon>
        <taxon>Glomerellaceae</taxon>
        <taxon>Colletotrichum</taxon>
        <taxon>Colletotrichum orchidearum species complex</taxon>
    </lineage>
</organism>
<proteinExistence type="predicted"/>
<gene>
    <name evidence="1" type="ORF">CPLU01_02816</name>
</gene>
<sequence length="154" mass="15946">MAKISRTRVMTSYVIMFLGELPTQFAAGEGVPSSNGTNGAGVTLHPFAGSSREGVSRLLTVQSTDKQTGCSSPTSLFLLDCFPLGDTTPEPGLDPDPDLDLDLDHLNMDLGNSIHTILQTALLADSLPLPLTSKAHVAGSTVQGPSALALVAVS</sequence>
<name>A0A8H6KV89_9PEZI</name>
<comment type="caution">
    <text evidence="1">The sequence shown here is derived from an EMBL/GenBank/DDBJ whole genome shotgun (WGS) entry which is preliminary data.</text>
</comment>
<accession>A0A8H6KV89</accession>